<reference evidence="6" key="1">
    <citation type="submission" date="2018-01" db="EMBL/GenBank/DDBJ databases">
        <authorList>
            <person name="Mao J.F."/>
        </authorList>
    </citation>
    <scope>NUCLEOTIDE SEQUENCE</scope>
    <source>
        <strain evidence="6">Huo1</strain>
        <tissue evidence="6">Leaf</tissue>
    </source>
</reference>
<dbReference type="AlphaFoldDB" id="A0A8X8ZIF1"/>
<evidence type="ECO:0000256" key="5">
    <source>
        <dbReference type="RuleBase" id="RU004336"/>
    </source>
</evidence>
<evidence type="ECO:0000256" key="1">
    <source>
        <dbReference type="ARBA" id="ARBA00008773"/>
    </source>
</evidence>
<proteinExistence type="inferred from homology"/>
<dbReference type="Gene3D" id="3.20.20.80">
    <property type="entry name" value="Glycosidases"/>
    <property type="match status" value="1"/>
</dbReference>
<keyword evidence="7" id="KW-1185">Reference proteome</keyword>
<dbReference type="PROSITE" id="PS00587">
    <property type="entry name" value="GLYCOSYL_HYDROL_F17"/>
    <property type="match status" value="1"/>
</dbReference>
<dbReference type="InterPro" id="IPR017853">
    <property type="entry name" value="GH"/>
</dbReference>
<dbReference type="GO" id="GO:0005975">
    <property type="term" value="P:carbohydrate metabolic process"/>
    <property type="evidence" value="ECO:0007669"/>
    <property type="project" value="InterPro"/>
</dbReference>
<evidence type="ECO:0000256" key="3">
    <source>
        <dbReference type="ARBA" id="ARBA00023295"/>
    </source>
</evidence>
<organism evidence="6">
    <name type="scientific">Salvia splendens</name>
    <name type="common">Scarlet sage</name>
    <dbReference type="NCBI Taxonomy" id="180675"/>
    <lineage>
        <taxon>Eukaryota</taxon>
        <taxon>Viridiplantae</taxon>
        <taxon>Streptophyta</taxon>
        <taxon>Embryophyta</taxon>
        <taxon>Tracheophyta</taxon>
        <taxon>Spermatophyta</taxon>
        <taxon>Magnoliopsida</taxon>
        <taxon>eudicotyledons</taxon>
        <taxon>Gunneridae</taxon>
        <taxon>Pentapetalae</taxon>
        <taxon>asterids</taxon>
        <taxon>lamiids</taxon>
        <taxon>Lamiales</taxon>
        <taxon>Lamiaceae</taxon>
        <taxon>Nepetoideae</taxon>
        <taxon>Mentheae</taxon>
        <taxon>Salviinae</taxon>
        <taxon>Salvia</taxon>
        <taxon>Salvia subgen. Calosphace</taxon>
        <taxon>core Calosphace</taxon>
    </lineage>
</organism>
<evidence type="ECO:0000313" key="6">
    <source>
        <dbReference type="EMBL" id="KAG6405853.1"/>
    </source>
</evidence>
<protein>
    <recommendedName>
        <fullName evidence="8">Glucan endo-1,3-beta-D-glucosidase</fullName>
    </recommendedName>
</protein>
<gene>
    <name evidence="6" type="ORF">SASPL_133447</name>
</gene>
<evidence type="ECO:0000256" key="4">
    <source>
        <dbReference type="RuleBase" id="RU004335"/>
    </source>
</evidence>
<evidence type="ECO:0000256" key="2">
    <source>
        <dbReference type="ARBA" id="ARBA00022801"/>
    </source>
</evidence>
<dbReference type="PANTHER" id="PTHR32227">
    <property type="entry name" value="GLUCAN ENDO-1,3-BETA-GLUCOSIDASE BG1-RELATED-RELATED"/>
    <property type="match status" value="1"/>
</dbReference>
<dbReference type="EMBL" id="PNBA02000012">
    <property type="protein sequence ID" value="KAG6405853.1"/>
    <property type="molecule type" value="Genomic_DNA"/>
</dbReference>
<dbReference type="Pfam" id="PF00332">
    <property type="entry name" value="Glyco_hydro_17"/>
    <property type="match status" value="1"/>
</dbReference>
<evidence type="ECO:0000313" key="7">
    <source>
        <dbReference type="Proteomes" id="UP000298416"/>
    </source>
</evidence>
<accession>A0A8X8ZIF1</accession>
<dbReference type="SUPFAM" id="SSF51445">
    <property type="entry name" value="(Trans)glycosidases"/>
    <property type="match status" value="1"/>
</dbReference>
<comment type="caution">
    <text evidence="6">The sequence shown here is derived from an EMBL/GenBank/DDBJ whole genome shotgun (WGS) entry which is preliminary data.</text>
</comment>
<dbReference type="InterPro" id="IPR000490">
    <property type="entry name" value="Glyco_hydro_17"/>
</dbReference>
<comment type="similarity">
    <text evidence="1 4">Belongs to the glycosyl hydrolase 17 family.</text>
</comment>
<name>A0A8X8ZIF1_SALSN</name>
<dbReference type="GO" id="GO:0004553">
    <property type="term" value="F:hydrolase activity, hydrolyzing O-glycosyl compounds"/>
    <property type="evidence" value="ECO:0007669"/>
    <property type="project" value="InterPro"/>
</dbReference>
<keyword evidence="3 5" id="KW-0326">Glycosidase</keyword>
<dbReference type="Proteomes" id="UP000298416">
    <property type="component" value="Unassembled WGS sequence"/>
</dbReference>
<keyword evidence="2 5" id="KW-0378">Hydrolase</keyword>
<dbReference type="InterPro" id="IPR044965">
    <property type="entry name" value="Glyco_hydro_17_plant"/>
</dbReference>
<reference evidence="6" key="2">
    <citation type="submission" date="2020-08" db="EMBL/GenBank/DDBJ databases">
        <title>Plant Genome Project.</title>
        <authorList>
            <person name="Zhang R.-G."/>
        </authorList>
    </citation>
    <scope>NUCLEOTIDE SEQUENCE</scope>
    <source>
        <strain evidence="6">Huo1</strain>
        <tissue evidence="6">Leaf</tissue>
    </source>
</reference>
<evidence type="ECO:0008006" key="8">
    <source>
        <dbReference type="Google" id="ProtNLM"/>
    </source>
</evidence>
<sequence>MVGGAFLGVAVSESGWPSKGDPAATLENARKYNARLVEKVQSSKGTPKKPTETIEIFLFALFNEEGGESERNFGTRVKGLRCGFEQRVLLEGG</sequence>